<name>A0A3M6TDR9_POCDA</name>
<dbReference type="PROSITE" id="PS50022">
    <property type="entry name" value="FA58C_3"/>
    <property type="match status" value="4"/>
</dbReference>
<feature type="domain" description="Fibronectin type-III" evidence="3">
    <location>
        <begin position="868"/>
        <end position="960"/>
    </location>
</feature>
<evidence type="ECO:0000259" key="2">
    <source>
        <dbReference type="PROSITE" id="PS50022"/>
    </source>
</evidence>
<dbReference type="InterPro" id="IPR036116">
    <property type="entry name" value="FN3_sf"/>
</dbReference>
<dbReference type="InterPro" id="IPR000421">
    <property type="entry name" value="FA58C"/>
</dbReference>
<dbReference type="Proteomes" id="UP000275408">
    <property type="component" value="Unassembled WGS sequence"/>
</dbReference>
<organism evidence="4 5">
    <name type="scientific">Pocillopora damicornis</name>
    <name type="common">Cauliflower coral</name>
    <name type="synonym">Millepora damicornis</name>
    <dbReference type="NCBI Taxonomy" id="46731"/>
    <lineage>
        <taxon>Eukaryota</taxon>
        <taxon>Metazoa</taxon>
        <taxon>Cnidaria</taxon>
        <taxon>Anthozoa</taxon>
        <taxon>Hexacorallia</taxon>
        <taxon>Scleractinia</taxon>
        <taxon>Astrocoeniina</taxon>
        <taxon>Pocilloporidae</taxon>
        <taxon>Pocillopora</taxon>
    </lineage>
</organism>
<evidence type="ECO:0008006" key="6">
    <source>
        <dbReference type="Google" id="ProtNLM"/>
    </source>
</evidence>
<proteinExistence type="predicted"/>
<evidence type="ECO:0000313" key="5">
    <source>
        <dbReference type="Proteomes" id="UP000275408"/>
    </source>
</evidence>
<gene>
    <name evidence="4" type="ORF">pdam_00006111</name>
</gene>
<evidence type="ECO:0000256" key="1">
    <source>
        <dbReference type="SAM" id="SignalP"/>
    </source>
</evidence>
<feature type="signal peptide" evidence="1">
    <location>
        <begin position="1"/>
        <end position="21"/>
    </location>
</feature>
<dbReference type="PROSITE" id="PS01285">
    <property type="entry name" value="FA58C_1"/>
    <property type="match status" value="4"/>
</dbReference>
<dbReference type="AlphaFoldDB" id="A0A3M6TDR9"/>
<dbReference type="PROSITE" id="PS50853">
    <property type="entry name" value="FN3"/>
    <property type="match status" value="3"/>
</dbReference>
<dbReference type="SMART" id="SM00231">
    <property type="entry name" value="FA58C"/>
    <property type="match status" value="4"/>
</dbReference>
<dbReference type="SMART" id="SM00060">
    <property type="entry name" value="FN3"/>
    <property type="match status" value="3"/>
</dbReference>
<dbReference type="InterPro" id="IPR013783">
    <property type="entry name" value="Ig-like_fold"/>
</dbReference>
<dbReference type="InterPro" id="IPR003961">
    <property type="entry name" value="FN3_dom"/>
</dbReference>
<comment type="caution">
    <text evidence="4">The sequence shown here is derived from an EMBL/GenBank/DDBJ whole genome shotgun (WGS) entry which is preliminary data.</text>
</comment>
<reference evidence="4 5" key="1">
    <citation type="journal article" date="2018" name="Sci. Rep.">
        <title>Comparative analysis of the Pocillopora damicornis genome highlights role of immune system in coral evolution.</title>
        <authorList>
            <person name="Cunning R."/>
            <person name="Bay R.A."/>
            <person name="Gillette P."/>
            <person name="Baker A.C."/>
            <person name="Traylor-Knowles N."/>
        </authorList>
    </citation>
    <scope>NUCLEOTIDE SEQUENCE [LARGE SCALE GENOMIC DNA]</scope>
    <source>
        <strain evidence="4">RSMAS</strain>
        <tissue evidence="4">Whole animal</tissue>
    </source>
</reference>
<dbReference type="Pfam" id="PF00754">
    <property type="entry name" value="F5_F8_type_C"/>
    <property type="match status" value="4"/>
</dbReference>
<sequence>MHPYFQLVFFSLLLRIPLALGDCVDLGLGMEDGEIPSDRVTASSEQSANTPAKNGRLKYTSGSSWCAGTGDTNPYLQIDLQTIHIICAVSTQGNSKADQWVKDYKLQLSTDGTCWRDYKEGGQVKVLRGNSDRDTTVKHVIYGVSTRYLRFLPQTQQGGVCMRTEVFGVRQERVCEMKAIGLATGGAIPDSSFTASSYYDNRYKASYGRLNENNRGWAPKTMANPADFLQIDLLHNYVICSVATQGANGIKEWTTKYKIQLSLDGITFFTYKENNIAKVFTGNSNQNGIIKNNLQEFASAKFIRFWPTAFSVWKALRVEVYGIIPTKDCTTEAIGLATDGTIPDISFTATSYYDNRYKPSYARLNGNNRGWAPKTTTNPADFLKIDLLHKYAICAVATQGANGINEWTTNYKIHLSLDGITFFTYKENNTDKVFPGNSDQNSITKNSLKEFSSAKFIRFLPTAYYSWKVLRVEVYGIVPTKVCKMEAIGLATGGAIPDSSFTASSYYDSRYQPSYGRLHGNNRVYQLRKFDTMLHFYNKLQVFPGNVDQNNITKNSLKEFSSAKFIRFQPTAYNSWKALRVEVYGIVPTKACKMEAIGLASGGAIPDSSFTALSYYDNRYKASYGRLNGKNRGWAPKNTTDPADFLQVDLLYEYVICAVATQGANGINEWTINYKIHLSLDGITFFSYKENNIDKIFPGNSNQRDIIKNNLREFASAKFIRFQPTAYYNWKALMVEVYGILLTKVPTADDPSDWNVQCFFYGVPSQPPADFNLTASSSTSIIASWQLPPVLARHGRNITGFKLFYKEKSSAGLETTLLINSESTLSQNVVGLDKNTEYEFHILAFTSDGDGPKTPVKVERTKEDAPSAPLSFAYKEVAPNKMHGPRLNLTWSKPAEANGIIRSYTLFYANKDGETKQSVGGDAFSYLVDVLGGVTYHFYITAVTIKPGQNATFSVKTKEYEPSRGPENVLSIEIERTEYQLSWNGLPREVANGFIKIYQVRLLLKESCFSVDASFNSTFNTTKTEMLLSSLSICSRYEVSVRAFTAAGPGPYSEPLVIQTLGEVWSREKPSPAKFSSDGGITAKITLPNFMGHASFFQIIVITYRSDYNGVVNPPADFTTQELMTYEEAHKSPLPAAYVTFQFGGNDFNNHQEFTVGDGVQSNGKIRSKRSNGEEYYYNRPLHPNTNYRVFLRAFVTELCAMKSTKT</sequence>
<evidence type="ECO:0000313" key="4">
    <source>
        <dbReference type="EMBL" id="RMX39532.1"/>
    </source>
</evidence>
<feature type="domain" description="Fibronectin type-III" evidence="3">
    <location>
        <begin position="965"/>
        <end position="1063"/>
    </location>
</feature>
<protein>
    <recommendedName>
        <fullName evidence="6">Protein-tyrosine-phosphatase</fullName>
    </recommendedName>
</protein>
<dbReference type="CDD" id="cd00057">
    <property type="entry name" value="FA58C"/>
    <property type="match status" value="4"/>
</dbReference>
<keyword evidence="5" id="KW-1185">Reference proteome</keyword>
<feature type="domain" description="F5/8 type C" evidence="2">
    <location>
        <begin position="329"/>
        <end position="477"/>
    </location>
</feature>
<dbReference type="InterPro" id="IPR008979">
    <property type="entry name" value="Galactose-bd-like_sf"/>
</dbReference>
<feature type="domain" description="F5/8 type C" evidence="2">
    <location>
        <begin position="592"/>
        <end position="740"/>
    </location>
</feature>
<dbReference type="OrthoDB" id="5984600at2759"/>
<feature type="domain" description="F5/8 type C" evidence="2">
    <location>
        <begin position="175"/>
        <end position="323"/>
    </location>
</feature>
<dbReference type="Pfam" id="PF00041">
    <property type="entry name" value="fn3"/>
    <property type="match status" value="2"/>
</dbReference>
<dbReference type="PANTHER" id="PTHR24543">
    <property type="entry name" value="MULTICOPPER OXIDASE-RELATED"/>
    <property type="match status" value="1"/>
</dbReference>
<dbReference type="EMBL" id="RCHS01003809">
    <property type="protein sequence ID" value="RMX39532.1"/>
    <property type="molecule type" value="Genomic_DNA"/>
</dbReference>
<dbReference type="SUPFAM" id="SSF49785">
    <property type="entry name" value="Galactose-binding domain-like"/>
    <property type="match status" value="5"/>
</dbReference>
<accession>A0A3M6TDR9</accession>
<dbReference type="Gene3D" id="2.60.120.260">
    <property type="entry name" value="Galactose-binding domain-like"/>
    <property type="match status" value="6"/>
</dbReference>
<feature type="domain" description="Fibronectin type-III" evidence="3">
    <location>
        <begin position="767"/>
        <end position="864"/>
    </location>
</feature>
<dbReference type="Gene3D" id="2.60.40.10">
    <property type="entry name" value="Immunoglobulins"/>
    <property type="match status" value="3"/>
</dbReference>
<keyword evidence="1" id="KW-0732">Signal</keyword>
<dbReference type="FunFam" id="2.60.120.260:FF:000016">
    <property type="entry name" value="Contactin-associated protein-like 4 isoform 1"/>
    <property type="match status" value="1"/>
</dbReference>
<feature type="domain" description="F5/8 type C" evidence="2">
    <location>
        <begin position="23"/>
        <end position="169"/>
    </location>
</feature>
<feature type="chain" id="PRO_5017969334" description="Protein-tyrosine-phosphatase" evidence="1">
    <location>
        <begin position="22"/>
        <end position="1207"/>
    </location>
</feature>
<dbReference type="CDD" id="cd00063">
    <property type="entry name" value="FN3"/>
    <property type="match status" value="3"/>
</dbReference>
<dbReference type="SUPFAM" id="SSF49265">
    <property type="entry name" value="Fibronectin type III"/>
    <property type="match status" value="2"/>
</dbReference>
<evidence type="ECO:0000259" key="3">
    <source>
        <dbReference type="PROSITE" id="PS50853"/>
    </source>
</evidence>